<dbReference type="SUPFAM" id="SSF48498">
    <property type="entry name" value="Tetracyclin repressor-like, C-terminal domain"/>
    <property type="match status" value="1"/>
</dbReference>
<dbReference type="GO" id="GO:0000976">
    <property type="term" value="F:transcription cis-regulatory region binding"/>
    <property type="evidence" value="ECO:0007669"/>
    <property type="project" value="TreeGrafter"/>
</dbReference>
<gene>
    <name evidence="7" type="ORF">OG327_07865</name>
</gene>
<dbReference type="InterPro" id="IPR039536">
    <property type="entry name" value="TetR_C_Proteobacteria"/>
</dbReference>
<protein>
    <submittedName>
        <fullName evidence="7">TetR/AcrR family transcriptional regulator</fullName>
    </submittedName>
</protein>
<dbReference type="InterPro" id="IPR001647">
    <property type="entry name" value="HTH_TetR"/>
</dbReference>
<name>A0AAU2JLJ6_9ACTN</name>
<dbReference type="PANTHER" id="PTHR30055">
    <property type="entry name" value="HTH-TYPE TRANSCRIPTIONAL REGULATOR RUTR"/>
    <property type="match status" value="1"/>
</dbReference>
<evidence type="ECO:0000256" key="2">
    <source>
        <dbReference type="ARBA" id="ARBA00023125"/>
    </source>
</evidence>
<feature type="DNA-binding region" description="H-T-H motif" evidence="4">
    <location>
        <begin position="31"/>
        <end position="50"/>
    </location>
</feature>
<evidence type="ECO:0000259" key="6">
    <source>
        <dbReference type="PROSITE" id="PS50977"/>
    </source>
</evidence>
<dbReference type="InterPro" id="IPR050109">
    <property type="entry name" value="HTH-type_TetR-like_transc_reg"/>
</dbReference>
<feature type="domain" description="HTH tetR-type" evidence="6">
    <location>
        <begin position="8"/>
        <end position="68"/>
    </location>
</feature>
<organism evidence="7">
    <name type="scientific">Streptomyces sp. NBC_00049</name>
    <dbReference type="NCBI Taxonomy" id="2903617"/>
    <lineage>
        <taxon>Bacteria</taxon>
        <taxon>Bacillati</taxon>
        <taxon>Actinomycetota</taxon>
        <taxon>Actinomycetes</taxon>
        <taxon>Kitasatosporales</taxon>
        <taxon>Streptomycetaceae</taxon>
        <taxon>Streptomyces</taxon>
    </lineage>
</organism>
<evidence type="ECO:0000256" key="4">
    <source>
        <dbReference type="PROSITE-ProRule" id="PRU00335"/>
    </source>
</evidence>
<keyword evidence="3" id="KW-0804">Transcription</keyword>
<dbReference type="InterPro" id="IPR009057">
    <property type="entry name" value="Homeodomain-like_sf"/>
</dbReference>
<reference evidence="7" key="1">
    <citation type="submission" date="2022-10" db="EMBL/GenBank/DDBJ databases">
        <title>The complete genomes of actinobacterial strains from the NBC collection.</title>
        <authorList>
            <person name="Joergensen T.S."/>
            <person name="Alvarez Arevalo M."/>
            <person name="Sterndorff E.B."/>
            <person name="Faurdal D."/>
            <person name="Vuksanovic O."/>
            <person name="Mourched A.-S."/>
            <person name="Charusanti P."/>
            <person name="Shaw S."/>
            <person name="Blin K."/>
            <person name="Weber T."/>
        </authorList>
    </citation>
    <scope>NUCLEOTIDE SEQUENCE</scope>
    <source>
        <strain evidence="7">NBC_00049</strain>
    </source>
</reference>
<dbReference type="SUPFAM" id="SSF46689">
    <property type="entry name" value="Homeodomain-like"/>
    <property type="match status" value="1"/>
</dbReference>
<accession>A0AAU2JLJ6</accession>
<dbReference type="PROSITE" id="PS50977">
    <property type="entry name" value="HTH_TETR_2"/>
    <property type="match status" value="1"/>
</dbReference>
<dbReference type="Pfam" id="PF14246">
    <property type="entry name" value="TetR_C_7"/>
    <property type="match status" value="1"/>
</dbReference>
<dbReference type="EMBL" id="CP108264">
    <property type="protein sequence ID" value="WTU73258.1"/>
    <property type="molecule type" value="Genomic_DNA"/>
</dbReference>
<evidence type="ECO:0000256" key="3">
    <source>
        <dbReference type="ARBA" id="ARBA00023163"/>
    </source>
</evidence>
<dbReference type="GO" id="GO:0003700">
    <property type="term" value="F:DNA-binding transcription factor activity"/>
    <property type="evidence" value="ECO:0007669"/>
    <property type="project" value="TreeGrafter"/>
</dbReference>
<dbReference type="Pfam" id="PF00440">
    <property type="entry name" value="TetR_N"/>
    <property type="match status" value="1"/>
</dbReference>
<evidence type="ECO:0000313" key="7">
    <source>
        <dbReference type="EMBL" id="WTU73258.1"/>
    </source>
</evidence>
<keyword evidence="2 4" id="KW-0238">DNA-binding</keyword>
<sequence length="218" mass="23185">MLTAKSSRPTPERLLDAAETLMRTTGLAGATTKAIAREAGCSEAALYKHFANKEELFVRVLMERTPNAGPLMAALHAEPGEPGAPGTEQGDQGAERAEQGVEEALTAIALHASLFYADAMPMAASLFADPVLLTRHREGVRKIGAGPHVVLDALAGRLRRELDAGRLRPDADPQAAAALLLGACFQRAFFLHFSGPEVVQPVEEFAPAVARTVWAALR</sequence>
<evidence type="ECO:0000256" key="1">
    <source>
        <dbReference type="ARBA" id="ARBA00023015"/>
    </source>
</evidence>
<dbReference type="AlphaFoldDB" id="A0AAU2JLJ6"/>
<proteinExistence type="predicted"/>
<dbReference type="PRINTS" id="PR00455">
    <property type="entry name" value="HTHTETR"/>
</dbReference>
<dbReference type="Gene3D" id="1.10.357.10">
    <property type="entry name" value="Tetracycline Repressor, domain 2"/>
    <property type="match status" value="1"/>
</dbReference>
<evidence type="ECO:0000256" key="5">
    <source>
        <dbReference type="SAM" id="MobiDB-lite"/>
    </source>
</evidence>
<keyword evidence="1" id="KW-0805">Transcription regulation</keyword>
<dbReference type="PANTHER" id="PTHR30055:SF238">
    <property type="entry name" value="MYCOFACTOCIN BIOSYNTHESIS TRANSCRIPTIONAL REGULATOR MFTR-RELATED"/>
    <property type="match status" value="1"/>
</dbReference>
<feature type="region of interest" description="Disordered" evidence="5">
    <location>
        <begin position="73"/>
        <end position="98"/>
    </location>
</feature>
<dbReference type="InterPro" id="IPR036271">
    <property type="entry name" value="Tet_transcr_reg_TetR-rel_C_sf"/>
</dbReference>